<organism evidence="2 3">
    <name type="scientific">Mesorhabditis spiculigera</name>
    <dbReference type="NCBI Taxonomy" id="96644"/>
    <lineage>
        <taxon>Eukaryota</taxon>
        <taxon>Metazoa</taxon>
        <taxon>Ecdysozoa</taxon>
        <taxon>Nematoda</taxon>
        <taxon>Chromadorea</taxon>
        <taxon>Rhabditida</taxon>
        <taxon>Rhabditina</taxon>
        <taxon>Rhabditomorpha</taxon>
        <taxon>Rhabditoidea</taxon>
        <taxon>Rhabditidae</taxon>
        <taxon>Mesorhabditinae</taxon>
        <taxon>Mesorhabditis</taxon>
    </lineage>
</organism>
<feature type="region of interest" description="Disordered" evidence="1">
    <location>
        <begin position="12"/>
        <end position="97"/>
    </location>
</feature>
<gene>
    <name evidence="2" type="ORF">MSPICULIGERA_LOCUS5154</name>
</gene>
<proteinExistence type="predicted"/>
<evidence type="ECO:0000313" key="2">
    <source>
        <dbReference type="EMBL" id="CAJ0566556.1"/>
    </source>
</evidence>
<keyword evidence="3" id="KW-1185">Reference proteome</keyword>
<accession>A0AA36CCN0</accession>
<feature type="compositionally biased region" description="Basic and acidic residues" evidence="1">
    <location>
        <begin position="75"/>
        <end position="93"/>
    </location>
</feature>
<dbReference type="AlphaFoldDB" id="A0AA36CCN0"/>
<evidence type="ECO:0000256" key="1">
    <source>
        <dbReference type="SAM" id="MobiDB-lite"/>
    </source>
</evidence>
<dbReference type="Proteomes" id="UP001177023">
    <property type="component" value="Unassembled WGS sequence"/>
</dbReference>
<feature type="non-terminal residue" evidence="2">
    <location>
        <position position="161"/>
    </location>
</feature>
<evidence type="ECO:0000313" key="3">
    <source>
        <dbReference type="Proteomes" id="UP001177023"/>
    </source>
</evidence>
<feature type="non-terminal residue" evidence="2">
    <location>
        <position position="1"/>
    </location>
</feature>
<dbReference type="EMBL" id="CATQJA010001273">
    <property type="protein sequence ID" value="CAJ0566556.1"/>
    <property type="molecule type" value="Genomic_DNA"/>
</dbReference>
<name>A0AA36CCN0_9BILA</name>
<comment type="caution">
    <text evidence="2">The sequence shown here is derived from an EMBL/GenBank/DDBJ whole genome shotgun (WGS) entry which is preliminary data.</text>
</comment>
<sequence length="161" mass="17885">CLACLRSLPPTPKVGSVAGSVAHSAVRSHQGNGTVASHHSHGSRRSQTNTAKSSKRSSVDSQATLTNSAVNHHNGHADHQHHEHHEHHVEHHQKPMSPAFEEPVVTEYKVRAETHVLTDLVPLSQRRQFFESTDTEIKRNFSINRKNVKHDHSPPMVNLLA</sequence>
<protein>
    <submittedName>
        <fullName evidence="2">Uncharacterized protein</fullName>
    </submittedName>
</protein>
<reference evidence="2" key="1">
    <citation type="submission" date="2023-06" db="EMBL/GenBank/DDBJ databases">
        <authorList>
            <person name="Delattre M."/>
        </authorList>
    </citation>
    <scope>NUCLEOTIDE SEQUENCE</scope>
    <source>
        <strain evidence="2">AF72</strain>
    </source>
</reference>
<feature type="compositionally biased region" description="Polar residues" evidence="1">
    <location>
        <begin position="59"/>
        <end position="71"/>
    </location>
</feature>
<feature type="compositionally biased region" description="Polar residues" evidence="1">
    <location>
        <begin position="27"/>
        <end position="37"/>
    </location>
</feature>